<accession>A0ABP8DQ69</accession>
<name>A0ABP8DQ69_9ACTN</name>
<keyword evidence="2" id="KW-1185">Reference proteome</keyword>
<dbReference type="Proteomes" id="UP001500620">
    <property type="component" value="Unassembled WGS sequence"/>
</dbReference>
<gene>
    <name evidence="1" type="ORF">GCM10022255_094840</name>
</gene>
<dbReference type="Gene3D" id="1.10.357.10">
    <property type="entry name" value="Tetracycline Repressor, domain 2"/>
    <property type="match status" value="1"/>
</dbReference>
<protein>
    <recommendedName>
        <fullName evidence="3">TetR family transcriptional regulator</fullName>
    </recommendedName>
</protein>
<dbReference type="EMBL" id="BAABAT010000046">
    <property type="protein sequence ID" value="GAA4261603.1"/>
    <property type="molecule type" value="Genomic_DNA"/>
</dbReference>
<evidence type="ECO:0000313" key="1">
    <source>
        <dbReference type="EMBL" id="GAA4261603.1"/>
    </source>
</evidence>
<comment type="caution">
    <text evidence="1">The sequence shown here is derived from an EMBL/GenBank/DDBJ whole genome shotgun (WGS) entry which is preliminary data.</text>
</comment>
<evidence type="ECO:0008006" key="3">
    <source>
        <dbReference type="Google" id="ProtNLM"/>
    </source>
</evidence>
<proteinExistence type="predicted"/>
<sequence length="69" mass="7391">MATKDFRTWLHELFAVLVAAAGFRDLRMLSTQLVLLYDGSNIAAALDADPAVARSARDAAAALMAAARR</sequence>
<reference evidence="2" key="1">
    <citation type="journal article" date="2019" name="Int. J. Syst. Evol. Microbiol.">
        <title>The Global Catalogue of Microorganisms (GCM) 10K type strain sequencing project: providing services to taxonomists for standard genome sequencing and annotation.</title>
        <authorList>
            <consortium name="The Broad Institute Genomics Platform"/>
            <consortium name="The Broad Institute Genome Sequencing Center for Infectious Disease"/>
            <person name="Wu L."/>
            <person name="Ma J."/>
        </authorList>
    </citation>
    <scope>NUCLEOTIDE SEQUENCE [LARGE SCALE GENOMIC DNA]</scope>
    <source>
        <strain evidence="2">JCM 17441</strain>
    </source>
</reference>
<organism evidence="1 2">
    <name type="scientific">Dactylosporangium darangshiense</name>
    <dbReference type="NCBI Taxonomy" id="579108"/>
    <lineage>
        <taxon>Bacteria</taxon>
        <taxon>Bacillati</taxon>
        <taxon>Actinomycetota</taxon>
        <taxon>Actinomycetes</taxon>
        <taxon>Micromonosporales</taxon>
        <taxon>Micromonosporaceae</taxon>
        <taxon>Dactylosporangium</taxon>
    </lineage>
</organism>
<evidence type="ECO:0000313" key="2">
    <source>
        <dbReference type="Proteomes" id="UP001500620"/>
    </source>
</evidence>